<dbReference type="Pfam" id="PF03458">
    <property type="entry name" value="Gly_transporter"/>
    <property type="match status" value="2"/>
</dbReference>
<gene>
    <name evidence="8" type="ORF">UFOPK2844_00467</name>
</gene>
<evidence type="ECO:0000256" key="6">
    <source>
        <dbReference type="SAM" id="Phobius"/>
    </source>
</evidence>
<keyword evidence="2" id="KW-1003">Cell membrane</keyword>
<feature type="transmembrane region" description="Helical" evidence="6">
    <location>
        <begin position="61"/>
        <end position="81"/>
    </location>
</feature>
<evidence type="ECO:0000256" key="2">
    <source>
        <dbReference type="ARBA" id="ARBA00022475"/>
    </source>
</evidence>
<keyword evidence="3 6" id="KW-0812">Transmembrane</keyword>
<feature type="domain" description="Glycine transporter" evidence="7">
    <location>
        <begin position="9"/>
        <end position="80"/>
    </location>
</feature>
<proteinExistence type="predicted"/>
<keyword evidence="5 6" id="KW-0472">Membrane</keyword>
<feature type="domain" description="Glycine transporter" evidence="7">
    <location>
        <begin position="94"/>
        <end position="166"/>
    </location>
</feature>
<dbReference type="PANTHER" id="PTHR30506:SF3">
    <property type="entry name" value="UPF0126 INNER MEMBRANE PROTEIN YADS-RELATED"/>
    <property type="match status" value="1"/>
</dbReference>
<dbReference type="AlphaFoldDB" id="A0A6J6TZW5"/>
<evidence type="ECO:0000256" key="5">
    <source>
        <dbReference type="ARBA" id="ARBA00023136"/>
    </source>
</evidence>
<evidence type="ECO:0000313" key="8">
    <source>
        <dbReference type="EMBL" id="CAB4751739.1"/>
    </source>
</evidence>
<dbReference type="GO" id="GO:0005886">
    <property type="term" value="C:plasma membrane"/>
    <property type="evidence" value="ECO:0007669"/>
    <property type="project" value="UniProtKB-SubCell"/>
</dbReference>
<evidence type="ECO:0000256" key="3">
    <source>
        <dbReference type="ARBA" id="ARBA00022692"/>
    </source>
</evidence>
<evidence type="ECO:0000256" key="4">
    <source>
        <dbReference type="ARBA" id="ARBA00022989"/>
    </source>
</evidence>
<feature type="transmembrane region" description="Helical" evidence="6">
    <location>
        <begin position="117"/>
        <end position="138"/>
    </location>
</feature>
<dbReference type="PANTHER" id="PTHR30506">
    <property type="entry name" value="INNER MEMBRANE PROTEIN"/>
    <property type="match status" value="1"/>
</dbReference>
<dbReference type="EMBL" id="CAEZZG010000005">
    <property type="protein sequence ID" value="CAB4751739.1"/>
    <property type="molecule type" value="Genomic_DNA"/>
</dbReference>
<feature type="transmembrane region" description="Helical" evidence="6">
    <location>
        <begin position="33"/>
        <end position="55"/>
    </location>
</feature>
<keyword evidence="4 6" id="KW-1133">Transmembrane helix</keyword>
<reference evidence="8" key="1">
    <citation type="submission" date="2020-05" db="EMBL/GenBank/DDBJ databases">
        <authorList>
            <person name="Chiriac C."/>
            <person name="Salcher M."/>
            <person name="Ghai R."/>
            <person name="Kavagutti S V."/>
        </authorList>
    </citation>
    <scope>NUCLEOTIDE SEQUENCE</scope>
</reference>
<comment type="subcellular location">
    <subcellularLocation>
        <location evidence="1">Cell membrane</location>
        <topology evidence="1">Multi-pass membrane protein</topology>
    </subcellularLocation>
</comment>
<feature type="transmembrane region" description="Helical" evidence="6">
    <location>
        <begin position="173"/>
        <end position="190"/>
    </location>
</feature>
<evidence type="ECO:0000256" key="1">
    <source>
        <dbReference type="ARBA" id="ARBA00004651"/>
    </source>
</evidence>
<name>A0A6J6TZW5_9ZZZZ</name>
<feature type="transmembrane region" description="Helical" evidence="6">
    <location>
        <begin position="150"/>
        <end position="167"/>
    </location>
</feature>
<evidence type="ECO:0000259" key="7">
    <source>
        <dbReference type="Pfam" id="PF03458"/>
    </source>
</evidence>
<protein>
    <submittedName>
        <fullName evidence="8">Unannotated protein</fullName>
    </submittedName>
</protein>
<organism evidence="8">
    <name type="scientific">freshwater metagenome</name>
    <dbReference type="NCBI Taxonomy" id="449393"/>
    <lineage>
        <taxon>unclassified sequences</taxon>
        <taxon>metagenomes</taxon>
        <taxon>ecological metagenomes</taxon>
    </lineage>
</organism>
<feature type="transmembrane region" description="Helical" evidence="6">
    <location>
        <begin position="90"/>
        <end position="111"/>
    </location>
</feature>
<dbReference type="InterPro" id="IPR005115">
    <property type="entry name" value="Gly_transporter"/>
</dbReference>
<accession>A0A6J6TZW5</accession>
<feature type="transmembrane region" description="Helical" evidence="6">
    <location>
        <begin position="6"/>
        <end position="26"/>
    </location>
</feature>
<sequence length="200" mass="21150">MQIDSIVTALDLIATFAFAIVGARIAASKGLDYGGIALIAAVASISGGTLRNLFMGQRPPWILHSWLFASIAIAVLITIIAKEKKPVGRFLIGLDTFGLAVATVSSANFAVTNNANFVSVIALGLIGGVTGGLLRDVLCQVEPVLLHRETIGTSCFAGALVYALLNQFEVNELFSVISAGLVIVVVREISIKYDWHLPKI</sequence>